<gene>
    <name evidence="1" type="ORF">POCULU_LOCUS5260</name>
</gene>
<sequence length="116" mass="13115">MFDYACTPNLLSDWSSTDEEVRMSTMKQITAAALMHTQGTISTLPIFRLNVGNPIFKMGIYKMATRMLQIHGTFVSQLNVRLTHYLTLLGNIAKPGRSAQTIGERKLPRHPPSFQY</sequence>
<keyword evidence="2" id="KW-1185">Reference proteome</keyword>
<protein>
    <submittedName>
        <fullName evidence="1">767_t:CDS:1</fullName>
    </submittedName>
</protein>
<organism evidence="1 2">
    <name type="scientific">Paraglomus occultum</name>
    <dbReference type="NCBI Taxonomy" id="144539"/>
    <lineage>
        <taxon>Eukaryota</taxon>
        <taxon>Fungi</taxon>
        <taxon>Fungi incertae sedis</taxon>
        <taxon>Mucoromycota</taxon>
        <taxon>Glomeromycotina</taxon>
        <taxon>Glomeromycetes</taxon>
        <taxon>Paraglomerales</taxon>
        <taxon>Paraglomeraceae</taxon>
        <taxon>Paraglomus</taxon>
    </lineage>
</organism>
<accession>A0A9N9B9T8</accession>
<reference evidence="1" key="1">
    <citation type="submission" date="2021-06" db="EMBL/GenBank/DDBJ databases">
        <authorList>
            <person name="Kallberg Y."/>
            <person name="Tangrot J."/>
            <person name="Rosling A."/>
        </authorList>
    </citation>
    <scope>NUCLEOTIDE SEQUENCE</scope>
    <source>
        <strain evidence="1">IA702</strain>
    </source>
</reference>
<dbReference type="AlphaFoldDB" id="A0A9N9B9T8"/>
<name>A0A9N9B9T8_9GLOM</name>
<dbReference type="Proteomes" id="UP000789572">
    <property type="component" value="Unassembled WGS sequence"/>
</dbReference>
<comment type="caution">
    <text evidence="1">The sequence shown here is derived from an EMBL/GenBank/DDBJ whole genome shotgun (WGS) entry which is preliminary data.</text>
</comment>
<evidence type="ECO:0000313" key="1">
    <source>
        <dbReference type="EMBL" id="CAG8555879.1"/>
    </source>
</evidence>
<proteinExistence type="predicted"/>
<evidence type="ECO:0000313" key="2">
    <source>
        <dbReference type="Proteomes" id="UP000789572"/>
    </source>
</evidence>
<dbReference type="EMBL" id="CAJVPJ010000779">
    <property type="protein sequence ID" value="CAG8555879.1"/>
    <property type="molecule type" value="Genomic_DNA"/>
</dbReference>